<dbReference type="Pfam" id="PF13355">
    <property type="entry name" value="ARC6-like_IMS"/>
    <property type="match status" value="1"/>
</dbReference>
<evidence type="ECO:0000313" key="3">
    <source>
        <dbReference type="EMBL" id="VEG73996.1"/>
    </source>
</evidence>
<dbReference type="RefSeq" id="WP_026426314.1">
    <property type="nucleotide sequence ID" value="NZ_CBCRWE010000005.1"/>
</dbReference>
<feature type="domain" description="Plastid division protein CDP1-like IMS" evidence="2">
    <location>
        <begin position="103"/>
        <end position="202"/>
    </location>
</feature>
<accession>A0A3S4U193</accession>
<organism evidence="3 4">
    <name type="scientific">Actinomyces slackii</name>
    <dbReference type="NCBI Taxonomy" id="52774"/>
    <lineage>
        <taxon>Bacteria</taxon>
        <taxon>Bacillati</taxon>
        <taxon>Actinomycetota</taxon>
        <taxon>Actinomycetes</taxon>
        <taxon>Actinomycetales</taxon>
        <taxon>Actinomycetaceae</taxon>
        <taxon>Actinomyces</taxon>
    </lineage>
</organism>
<name>A0A3S4U193_9ACTO</name>
<evidence type="ECO:0000256" key="1">
    <source>
        <dbReference type="SAM" id="MobiDB-lite"/>
    </source>
</evidence>
<dbReference type="KEGG" id="asla:NCTC11923_00613"/>
<dbReference type="STRING" id="1278298.GCA_000428685_00136"/>
<dbReference type="EMBL" id="LR134363">
    <property type="protein sequence ID" value="VEG73996.1"/>
    <property type="molecule type" value="Genomic_DNA"/>
</dbReference>
<evidence type="ECO:0000259" key="2">
    <source>
        <dbReference type="Pfam" id="PF13355"/>
    </source>
</evidence>
<gene>
    <name evidence="3" type="ORF">NCTC11923_00613</name>
</gene>
<feature type="region of interest" description="Disordered" evidence="1">
    <location>
        <begin position="18"/>
        <end position="57"/>
    </location>
</feature>
<feature type="compositionally biased region" description="Low complexity" evidence="1">
    <location>
        <begin position="31"/>
        <end position="43"/>
    </location>
</feature>
<protein>
    <recommendedName>
        <fullName evidence="2">Plastid division protein CDP1-like IMS domain-containing protein</fullName>
    </recommendedName>
</protein>
<dbReference type="AlphaFoldDB" id="A0A3S4U193"/>
<dbReference type="Proteomes" id="UP000276899">
    <property type="component" value="Chromosome"/>
</dbReference>
<reference evidence="3 4" key="1">
    <citation type="submission" date="2018-12" db="EMBL/GenBank/DDBJ databases">
        <authorList>
            <consortium name="Pathogen Informatics"/>
        </authorList>
    </citation>
    <scope>NUCLEOTIDE SEQUENCE [LARGE SCALE GENOMIC DNA]</scope>
    <source>
        <strain evidence="3 4">NCTC11923</strain>
    </source>
</reference>
<proteinExistence type="predicted"/>
<keyword evidence="4" id="KW-1185">Reference proteome</keyword>
<dbReference type="InterPro" id="IPR025344">
    <property type="entry name" value="CDP1-like_IMS"/>
</dbReference>
<evidence type="ECO:0000313" key="4">
    <source>
        <dbReference type="Proteomes" id="UP000276899"/>
    </source>
</evidence>
<sequence length="215" mass="23221">MVTLCSLVAASSLIACSGQEPSSQTSIPSLASPGTAASTSAGTAPPPSAAPTVSVPPVEEITTESLSDWDNGYQVVSIPENMDAKQAEAFMYFMAFDKTVWLAFMNMENSEETQATMTGEELQLYQDVFAEFENQGWRASGFYSVSVASVSLTADDSAEVLVCTDYTKMKVVNEQGDEVDARSYQHAYTRTYQMVKKNGTWLASKSEELGTDECA</sequence>
<feature type="compositionally biased region" description="Polar residues" evidence="1">
    <location>
        <begin position="19"/>
        <end position="29"/>
    </location>
</feature>